<feature type="compositionally biased region" description="Low complexity" evidence="1">
    <location>
        <begin position="536"/>
        <end position="573"/>
    </location>
</feature>
<sequence length="724" mass="74925">MRFSHHPLTSVVIAAATLLSLMPLAPMVRGSGHLLEAGFVVAASAAVGVGLPLLRSPRLLVVLAQALAVAGVVAWRGLGLAPAAADPLAALAALTADGVTAIRTGAAPVEPVPGIVWLIIVLTALLVVALELLVSALEQPAWAIAPLALVYGVAAITVVTDLSFWYLLPVVAGYVAVLLSATGVAESATGRASRPGAYLASRLQVAVAFGAAALALALVVAPLLPLGDKQPWNSGPDGPIQLSDPTVRLEQDLKRPADSEVLTYRTSDGRPAYLRTVALPELTPSGARLLPMRLSTFGLSQAHTFPGDEVEVMVSMAGVPSEYLPVPFAVDAIDAAGEWSFDPDTLSVVASGPDRLEQTIDLDYTVISTMPSPSREEIEAAGAGSGVLAATSEVPEGLDSRVTAMTAEVVAGADSAGAKALAIQEYLRSGAFEYSLEAPASTGTDAISSFLLDDRSGYCIHFAAAMITMARIEGIPARMAVGFTPGELLEDGSYRVTAHDAHAWPELFLDDLGWVPFEPTPAFDGPPEYTDPAEQPTGSASPSPTPTTSASLEPPTVEPTAAPTPTLRPTAPGQDTDVSVVGWVVAGLSLLVLLALPALIRIALRAWRLRPGQERRAAAAAAWAEVEALFVDVGRDLPDGSPGPVAAAMAADLPQRAAATLREIAHTVEVSQFSRTGTDIGRLPAQVRALRAALLRDATPAVRARALLVPPSLLLAARRVDLGA</sequence>
<evidence type="ECO:0000313" key="3">
    <source>
        <dbReference type="EMBL" id="OCL31685.1"/>
    </source>
</evidence>
<dbReference type="Gene3D" id="3.10.620.30">
    <property type="match status" value="1"/>
</dbReference>
<dbReference type="InterPro" id="IPR052901">
    <property type="entry name" value="Bact_TGase-like"/>
</dbReference>
<dbReference type="Proteomes" id="UP000093501">
    <property type="component" value="Unassembled WGS sequence"/>
</dbReference>
<feature type="transmembrane region" description="Helical" evidence="2">
    <location>
        <begin position="580"/>
        <end position="600"/>
    </location>
</feature>
<dbReference type="SMART" id="SM00460">
    <property type="entry name" value="TGc"/>
    <property type="match status" value="1"/>
</dbReference>
<proteinExistence type="predicted"/>
<organism evidence="3 4">
    <name type="scientific">Tessaracoccus lapidicaptus</name>
    <dbReference type="NCBI Taxonomy" id="1427523"/>
    <lineage>
        <taxon>Bacteria</taxon>
        <taxon>Bacillati</taxon>
        <taxon>Actinomycetota</taxon>
        <taxon>Actinomycetes</taxon>
        <taxon>Propionibacteriales</taxon>
        <taxon>Propionibacteriaceae</taxon>
        <taxon>Tessaracoccus</taxon>
    </lineage>
</organism>
<keyword evidence="2" id="KW-0812">Transmembrane</keyword>
<dbReference type="Pfam" id="PF11992">
    <property type="entry name" value="TgpA_N"/>
    <property type="match status" value="1"/>
</dbReference>
<dbReference type="InterPro" id="IPR038765">
    <property type="entry name" value="Papain-like_cys_pep_sf"/>
</dbReference>
<name>A0A1C0AI02_9ACTN</name>
<dbReference type="AlphaFoldDB" id="A0A1C0AI02"/>
<dbReference type="RefSeq" id="WP_068752462.1">
    <property type="nucleotide sequence ID" value="NZ_LR214441.1"/>
</dbReference>
<feature type="transmembrane region" description="Helical" evidence="2">
    <location>
        <begin position="59"/>
        <end position="78"/>
    </location>
</feature>
<dbReference type="InterPro" id="IPR021878">
    <property type="entry name" value="TgpA_N"/>
</dbReference>
<feature type="transmembrane region" description="Helical" evidence="2">
    <location>
        <begin position="141"/>
        <end position="159"/>
    </location>
</feature>
<protein>
    <submittedName>
        <fullName evidence="3">Uncharacterized protein</fullName>
    </submittedName>
</protein>
<dbReference type="InterPro" id="IPR002931">
    <property type="entry name" value="Transglutaminase-like"/>
</dbReference>
<feature type="transmembrane region" description="Helical" evidence="2">
    <location>
        <begin position="205"/>
        <end position="224"/>
    </location>
</feature>
<keyword evidence="4" id="KW-1185">Reference proteome</keyword>
<feature type="transmembrane region" description="Helical" evidence="2">
    <location>
        <begin position="115"/>
        <end position="134"/>
    </location>
</feature>
<feature type="transmembrane region" description="Helical" evidence="2">
    <location>
        <begin position="165"/>
        <end position="185"/>
    </location>
</feature>
<gene>
    <name evidence="3" type="ORF">BCR15_08630</name>
</gene>
<keyword evidence="2" id="KW-0472">Membrane</keyword>
<dbReference type="EMBL" id="MBQD01000025">
    <property type="protein sequence ID" value="OCL31685.1"/>
    <property type="molecule type" value="Genomic_DNA"/>
</dbReference>
<evidence type="ECO:0000256" key="1">
    <source>
        <dbReference type="SAM" id="MobiDB-lite"/>
    </source>
</evidence>
<evidence type="ECO:0000313" key="4">
    <source>
        <dbReference type="Proteomes" id="UP000093501"/>
    </source>
</evidence>
<accession>A0A1C0AI02</accession>
<dbReference type="PANTHER" id="PTHR42736:SF1">
    <property type="entry name" value="PROTEIN-GLUTAMINE GAMMA-GLUTAMYLTRANSFERASE"/>
    <property type="match status" value="1"/>
</dbReference>
<feature type="region of interest" description="Disordered" evidence="1">
    <location>
        <begin position="520"/>
        <end position="573"/>
    </location>
</feature>
<dbReference type="Pfam" id="PF01841">
    <property type="entry name" value="Transglut_core"/>
    <property type="match status" value="1"/>
</dbReference>
<dbReference type="SUPFAM" id="SSF54001">
    <property type="entry name" value="Cysteine proteinases"/>
    <property type="match status" value="1"/>
</dbReference>
<reference evidence="4" key="1">
    <citation type="submission" date="2016-07" db="EMBL/GenBank/DDBJ databases">
        <authorList>
            <person name="Florea S."/>
            <person name="Webb J.S."/>
            <person name="Jaromczyk J."/>
            <person name="Schardl C.L."/>
        </authorList>
    </citation>
    <scope>NUCLEOTIDE SEQUENCE [LARGE SCALE GENOMIC DNA]</scope>
    <source>
        <strain evidence="4">IPBSL-7</strain>
    </source>
</reference>
<dbReference type="PANTHER" id="PTHR42736">
    <property type="entry name" value="PROTEIN-GLUTAMINE GAMMA-GLUTAMYLTRANSFERASE"/>
    <property type="match status" value="1"/>
</dbReference>
<keyword evidence="2" id="KW-1133">Transmembrane helix</keyword>
<comment type="caution">
    <text evidence="3">The sequence shown here is derived from an EMBL/GenBank/DDBJ whole genome shotgun (WGS) entry which is preliminary data.</text>
</comment>
<feature type="transmembrane region" description="Helical" evidence="2">
    <location>
        <begin position="37"/>
        <end position="54"/>
    </location>
</feature>
<evidence type="ECO:0000256" key="2">
    <source>
        <dbReference type="SAM" id="Phobius"/>
    </source>
</evidence>